<evidence type="ECO:0000313" key="2">
    <source>
        <dbReference type="EMBL" id="WHY88167.1"/>
    </source>
</evidence>
<name>A0AA95SCQ3_9BACI</name>
<dbReference type="AlphaFoldDB" id="A0AA95SCQ3"/>
<accession>A0AA95SCQ3</accession>
<feature type="region of interest" description="Disordered" evidence="1">
    <location>
        <begin position="84"/>
        <end position="105"/>
    </location>
</feature>
<evidence type="ECO:0000313" key="3">
    <source>
        <dbReference type="Proteomes" id="UP001178288"/>
    </source>
</evidence>
<dbReference type="KEGG" id="nnv:QNH39_10110"/>
<organism evidence="2 3">
    <name type="scientific">Neobacillus novalis</name>
    <dbReference type="NCBI Taxonomy" id="220687"/>
    <lineage>
        <taxon>Bacteria</taxon>
        <taxon>Bacillati</taxon>
        <taxon>Bacillota</taxon>
        <taxon>Bacilli</taxon>
        <taxon>Bacillales</taxon>
        <taxon>Bacillaceae</taxon>
        <taxon>Neobacillus</taxon>
    </lineage>
</organism>
<evidence type="ECO:0000256" key="1">
    <source>
        <dbReference type="SAM" id="MobiDB-lite"/>
    </source>
</evidence>
<keyword evidence="3" id="KW-1185">Reference proteome</keyword>
<feature type="compositionally biased region" description="Basic and acidic residues" evidence="1">
    <location>
        <begin position="84"/>
        <end position="93"/>
    </location>
</feature>
<proteinExistence type="predicted"/>
<sequence>MEREEVYQVLEKIESAYQQFKISDETVIMWTKACRGMDFNLVMQKLIAFIAKSPFPPTIAEIAAFGVKRNDFLDKVKQWEQEGRDRIERDRRNSSRKLLPGWLSC</sequence>
<reference evidence="2" key="1">
    <citation type="submission" date="2023-05" db="EMBL/GenBank/DDBJ databases">
        <title>Comparative genomics of Bacillaceae isolates and their secondary metabolite potential.</title>
        <authorList>
            <person name="Song L."/>
            <person name="Nielsen L.J."/>
            <person name="Mohite O."/>
            <person name="Xu X."/>
            <person name="Weber T."/>
            <person name="Kovacs A.T."/>
        </authorList>
    </citation>
    <scope>NUCLEOTIDE SEQUENCE</scope>
    <source>
        <strain evidence="2">XLM17</strain>
    </source>
</reference>
<dbReference type="Gene3D" id="1.10.8.200">
    <property type="entry name" value="Replisome organizer (g39p helicase loader/inhibitor protein)"/>
    <property type="match status" value="1"/>
</dbReference>
<dbReference type="RefSeq" id="WP_066085543.1">
    <property type="nucleotide sequence ID" value="NZ_CP126114.1"/>
</dbReference>
<dbReference type="Proteomes" id="UP001178288">
    <property type="component" value="Chromosome"/>
</dbReference>
<gene>
    <name evidence="2" type="ORF">QNH39_10110</name>
</gene>
<protein>
    <submittedName>
        <fullName evidence="2">Replicative helicase loader/inhibitor</fullName>
    </submittedName>
</protein>
<dbReference type="EMBL" id="CP126114">
    <property type="protein sequence ID" value="WHY88167.1"/>
    <property type="molecule type" value="Genomic_DNA"/>
</dbReference>